<dbReference type="EMBL" id="AP021906">
    <property type="protein sequence ID" value="BBP88406.1"/>
    <property type="molecule type" value="Genomic_DNA"/>
</dbReference>
<evidence type="ECO:0000313" key="6">
    <source>
        <dbReference type="Proteomes" id="UP000464658"/>
    </source>
</evidence>
<dbReference type="PANTHER" id="PTHR45833:SF1">
    <property type="entry name" value="METHIONINE SYNTHASE"/>
    <property type="match status" value="1"/>
</dbReference>
<sequence>MRDIDLHHIMPYVNEQMLIGHHLGLKGKIKTLLAEKHPKALELKQLVTDLLNEGREKKTGLRQHLCINSSLPVQTEMICIFMIPKSLTASLKRSNFQGRRSSRTAPFLIMYGKVMKTRKDYIALFAVTAGARIREVAQQFKQEGDYLKMHAVQALALELAEGLAERAHQVIRDKWGFPDPVDFTMDGKRFQAKYQGQRYSFGYPACPNLEDQEKLFKLLQPEKIGIHLTEGFMMEPEASVSAIVVSHPDARYFNVH</sequence>
<dbReference type="GO" id="GO:0050667">
    <property type="term" value="P:homocysteine metabolic process"/>
    <property type="evidence" value="ECO:0007669"/>
    <property type="project" value="TreeGrafter"/>
</dbReference>
<dbReference type="SUPFAM" id="SSF56507">
    <property type="entry name" value="Methionine synthase activation domain-like"/>
    <property type="match status" value="1"/>
</dbReference>
<dbReference type="Proteomes" id="UP000464658">
    <property type="component" value="Chromosome"/>
</dbReference>
<gene>
    <name evidence="5" type="ORF">BsIDN1_20240</name>
</gene>
<organism evidence="5 6">
    <name type="scientific">Bacillus safensis</name>
    <dbReference type="NCBI Taxonomy" id="561879"/>
    <lineage>
        <taxon>Bacteria</taxon>
        <taxon>Bacillati</taxon>
        <taxon>Bacillota</taxon>
        <taxon>Bacilli</taxon>
        <taxon>Bacillales</taxon>
        <taxon>Bacillaceae</taxon>
        <taxon>Bacillus</taxon>
    </lineage>
</organism>
<dbReference type="InterPro" id="IPR037010">
    <property type="entry name" value="VitB12-dep_Met_synth_activ_sf"/>
</dbReference>
<proteinExistence type="predicted"/>
<evidence type="ECO:0000313" key="5">
    <source>
        <dbReference type="EMBL" id="BBP88406.1"/>
    </source>
</evidence>
<evidence type="ECO:0000256" key="1">
    <source>
        <dbReference type="ARBA" id="ARBA00022723"/>
    </source>
</evidence>
<dbReference type="GO" id="GO:0008705">
    <property type="term" value="F:methionine synthase activity"/>
    <property type="evidence" value="ECO:0007669"/>
    <property type="project" value="InterPro"/>
</dbReference>
<reference evidence="5 6" key="1">
    <citation type="submission" date="2019-12" db="EMBL/GenBank/DDBJ databases">
        <title>Full genome sequence of a Bacillus safensis strain isolated from commercially available natto in Indonesia.</title>
        <authorList>
            <person name="Yoshida M."/>
            <person name="Uomi M."/>
            <person name="Waturangi D."/>
            <person name="Ekaputri J.J."/>
            <person name="Setiamarga D.H.E."/>
        </authorList>
    </citation>
    <scope>NUCLEOTIDE SEQUENCE [LARGE SCALE GENOMIC DNA]</scope>
    <source>
        <strain evidence="5 6">IDN1</strain>
    </source>
</reference>
<dbReference type="Pfam" id="PF02965">
    <property type="entry name" value="Met_synt_B12"/>
    <property type="match status" value="1"/>
</dbReference>
<keyword evidence="1" id="KW-0479">Metal-binding</keyword>
<keyword evidence="3" id="KW-0808">Transferase</keyword>
<keyword evidence="3" id="KW-0489">Methyltransferase</keyword>
<dbReference type="PANTHER" id="PTHR45833">
    <property type="entry name" value="METHIONINE SYNTHASE"/>
    <property type="match status" value="1"/>
</dbReference>
<feature type="domain" description="AdoMet activation" evidence="4">
    <location>
        <begin position="1"/>
        <end position="256"/>
    </location>
</feature>
<protein>
    <recommendedName>
        <fullName evidence="4">AdoMet activation domain-containing protein</fullName>
    </recommendedName>
</protein>
<evidence type="ECO:0000256" key="2">
    <source>
        <dbReference type="ARBA" id="ARBA00023285"/>
    </source>
</evidence>
<keyword evidence="2" id="KW-0170">Cobalt</keyword>
<dbReference type="PROSITE" id="PS50974">
    <property type="entry name" value="ADOMET_ACTIVATION"/>
    <property type="match status" value="1"/>
</dbReference>
<dbReference type="InterPro" id="IPR050554">
    <property type="entry name" value="Met_Synthase/Corrinoid"/>
</dbReference>
<dbReference type="GO" id="GO:0046872">
    <property type="term" value="F:metal ion binding"/>
    <property type="evidence" value="ECO:0007669"/>
    <property type="project" value="UniProtKB-KW"/>
</dbReference>
<dbReference type="Gene3D" id="3.10.196.10">
    <property type="entry name" value="Vitamin B12-dependent methionine synthase, activation domain"/>
    <property type="match status" value="1"/>
</dbReference>
<dbReference type="GO" id="GO:0046653">
    <property type="term" value="P:tetrahydrofolate metabolic process"/>
    <property type="evidence" value="ECO:0007669"/>
    <property type="project" value="TreeGrafter"/>
</dbReference>
<dbReference type="AlphaFoldDB" id="A0A5S9MA42"/>
<evidence type="ECO:0000256" key="3">
    <source>
        <dbReference type="PROSITE-ProRule" id="PRU00346"/>
    </source>
</evidence>
<dbReference type="InterPro" id="IPR004223">
    <property type="entry name" value="VitB12-dep_Met_synth_activ_dom"/>
</dbReference>
<dbReference type="GO" id="GO:0005829">
    <property type="term" value="C:cytosol"/>
    <property type="evidence" value="ECO:0007669"/>
    <property type="project" value="TreeGrafter"/>
</dbReference>
<evidence type="ECO:0000259" key="4">
    <source>
        <dbReference type="PROSITE" id="PS50974"/>
    </source>
</evidence>
<dbReference type="GO" id="GO:0032259">
    <property type="term" value="P:methylation"/>
    <property type="evidence" value="ECO:0007669"/>
    <property type="project" value="UniProtKB-KW"/>
</dbReference>
<name>A0A5S9MA42_BACIA</name>
<accession>A0A5S9MA42</accession>